<gene>
    <name evidence="2" type="primary">ND6</name>
</gene>
<accession>A0A6B9VNB5</accession>
<proteinExistence type="predicted"/>
<reference evidence="2" key="1">
    <citation type="journal article" date="2020" name="J. Zoolog. Syst. Evol. Res.">
        <title>Highly divergent mitogenomes of Geukensia demissa (Bivalvia, Mytilidae) with extreme AT content.</title>
        <authorList>
            <person name="Lubosny M."/>
            <person name="Smietanka B."/>
            <person name="Przylucka A."/>
            <person name="Burzynski A."/>
        </authorList>
    </citation>
    <scope>NUCLEOTIDE SEQUENCE</scope>
    <source>
        <strain evidence="2">GEU_F</strain>
    </source>
</reference>
<dbReference type="AlphaFoldDB" id="A0A6B9VNB5"/>
<keyword evidence="1" id="KW-0812">Transmembrane</keyword>
<protein>
    <submittedName>
        <fullName evidence="2">NADH dehydrogenase subunit 6</fullName>
    </submittedName>
</protein>
<sequence length="155" mass="17498">MVCLLMMVSLVILICLSVLVKEPLVLGVLLVLSALVVCSVLSFWVSSLLSLVVFLSYVGGVMVLFVYVLSVNPNDFYSLNFSSFFFLSMFFVLLMSIYIWLLNFSFVISDKVIFSFIGVGSYWILSLYMGMVLLFSLLVVCYLCMKKRAPLRSLL</sequence>
<keyword evidence="1" id="KW-0472">Membrane</keyword>
<geneLocation type="mitochondrion" evidence="2"/>
<keyword evidence="1" id="KW-1133">Transmembrane helix</keyword>
<evidence type="ECO:0000313" key="2">
    <source>
        <dbReference type="EMBL" id="QHO63849.1"/>
    </source>
</evidence>
<feature type="transmembrane region" description="Helical" evidence="1">
    <location>
        <begin position="43"/>
        <end position="69"/>
    </location>
</feature>
<organism evidence="2">
    <name type="scientific">Geukensia demissa</name>
    <name type="common">Ribbed mussel</name>
    <name type="synonym">Ischadium demissa</name>
    <dbReference type="NCBI Taxonomy" id="27807"/>
    <lineage>
        <taxon>Eukaryota</taxon>
        <taxon>Metazoa</taxon>
        <taxon>Spiralia</taxon>
        <taxon>Lophotrochozoa</taxon>
        <taxon>Mollusca</taxon>
        <taxon>Bivalvia</taxon>
        <taxon>Autobranchia</taxon>
        <taxon>Pteriomorphia</taxon>
        <taxon>Mytilida</taxon>
        <taxon>Mytiloidea</taxon>
        <taxon>Mytilidae</taxon>
        <taxon>Brachidontinae</taxon>
        <taxon>Geukensia</taxon>
    </lineage>
</organism>
<dbReference type="EMBL" id="MN449487">
    <property type="protein sequence ID" value="QHO63849.1"/>
    <property type="molecule type" value="Genomic_DNA"/>
</dbReference>
<feature type="transmembrane region" description="Helical" evidence="1">
    <location>
        <begin position="81"/>
        <end position="102"/>
    </location>
</feature>
<name>A0A6B9VNB5_GEUDE</name>
<keyword evidence="2" id="KW-0496">Mitochondrion</keyword>
<evidence type="ECO:0000256" key="1">
    <source>
        <dbReference type="SAM" id="Phobius"/>
    </source>
</evidence>
<feature type="transmembrane region" description="Helical" evidence="1">
    <location>
        <begin position="122"/>
        <end position="145"/>
    </location>
</feature>